<dbReference type="Pfam" id="PF01161">
    <property type="entry name" value="PBP"/>
    <property type="match status" value="1"/>
</dbReference>
<reference evidence="1" key="1">
    <citation type="submission" date="2014-12" db="EMBL/GenBank/DDBJ databases">
        <authorList>
            <person name="Huang H.-H."/>
            <person name="Chen S.-C."/>
            <person name="Lai M.-C."/>
        </authorList>
    </citation>
    <scope>NUCLEOTIDE SEQUENCE</scope>
    <source>
        <strain evidence="1">K1F9705b</strain>
    </source>
</reference>
<evidence type="ECO:0000313" key="1">
    <source>
        <dbReference type="EMBL" id="MBR1367996.1"/>
    </source>
</evidence>
<dbReference type="SUPFAM" id="SSF49777">
    <property type="entry name" value="PEBP-like"/>
    <property type="match status" value="1"/>
</dbReference>
<comment type="caution">
    <text evidence="1">The sequence shown here is derived from an EMBL/GenBank/DDBJ whole genome shotgun (WGS) entry which is preliminary data.</text>
</comment>
<name>A0A8J7W4E9_9EURY</name>
<dbReference type="InterPro" id="IPR036610">
    <property type="entry name" value="PEBP-like_sf"/>
</dbReference>
<proteinExistence type="predicted"/>
<dbReference type="InterPro" id="IPR008914">
    <property type="entry name" value="PEBP"/>
</dbReference>
<dbReference type="NCBIfam" id="TIGR00481">
    <property type="entry name" value="YbhB/YbcL family Raf kinase inhibitor-like protein"/>
    <property type="match status" value="1"/>
</dbReference>
<dbReference type="PANTHER" id="PTHR30289">
    <property type="entry name" value="UNCHARACTERIZED PROTEIN YBCL-RELATED"/>
    <property type="match status" value="1"/>
</dbReference>
<dbReference type="PANTHER" id="PTHR30289:SF1">
    <property type="entry name" value="PEBP (PHOSPHATIDYLETHANOLAMINE-BINDING PROTEIN) FAMILY PROTEIN"/>
    <property type="match status" value="1"/>
</dbReference>
<keyword evidence="2" id="KW-1185">Reference proteome</keyword>
<dbReference type="Gene3D" id="3.90.280.10">
    <property type="entry name" value="PEBP-like"/>
    <property type="match status" value="1"/>
</dbReference>
<accession>A0A8J7W4E9</accession>
<dbReference type="CDD" id="cd00865">
    <property type="entry name" value="PEBP_bact_arch"/>
    <property type="match status" value="1"/>
</dbReference>
<protein>
    <submittedName>
        <fullName evidence="1">PEBP family protein</fullName>
    </submittedName>
</protein>
<gene>
    <name evidence="1" type="ORF">RJ53_00200</name>
</gene>
<sequence length="152" mass="16729">MEKLSVSFGTREFPADYTCDGEDRSPPLNIEGLNENVKALALIMQDESSKEGGNFTHWIIWNIDPVRILPEGLEKEPTISFPVSAVQGRNDYGEIGYRGPCPESGTPHRYIFKIYALDAPLSLEAGATKKELAAALAGRVIQFGSTHAIYSR</sequence>
<evidence type="ECO:0000313" key="2">
    <source>
        <dbReference type="Proteomes" id="UP000730161"/>
    </source>
</evidence>
<dbReference type="Proteomes" id="UP000730161">
    <property type="component" value="Unassembled WGS sequence"/>
</dbReference>
<dbReference type="RefSeq" id="WP_211529597.1">
    <property type="nucleotide sequence ID" value="NZ_JWHL01000001.1"/>
</dbReference>
<organism evidence="1 2">
    <name type="scientific">Methanocalculus chunghsingensis</name>
    <dbReference type="NCBI Taxonomy" id="156457"/>
    <lineage>
        <taxon>Archaea</taxon>
        <taxon>Methanobacteriati</taxon>
        <taxon>Methanobacteriota</taxon>
        <taxon>Stenosarchaea group</taxon>
        <taxon>Methanomicrobia</taxon>
        <taxon>Methanomicrobiales</taxon>
        <taxon>Methanocalculaceae</taxon>
        <taxon>Methanocalculus</taxon>
    </lineage>
</organism>
<dbReference type="EMBL" id="JWHL01000001">
    <property type="protein sequence ID" value="MBR1367996.1"/>
    <property type="molecule type" value="Genomic_DNA"/>
</dbReference>
<dbReference type="InterPro" id="IPR005247">
    <property type="entry name" value="YbhB_YbcL/LppC-like"/>
</dbReference>
<dbReference type="AlphaFoldDB" id="A0A8J7W4E9"/>
<dbReference type="OrthoDB" id="28720at2157"/>